<accession>A0A7T0LJB3</accession>
<evidence type="ECO:0000256" key="3">
    <source>
        <dbReference type="ARBA" id="ARBA00023163"/>
    </source>
</evidence>
<dbReference type="AlphaFoldDB" id="A0A7T0LJB3"/>
<dbReference type="EMBL" id="CP063989">
    <property type="protein sequence ID" value="QPL04692.1"/>
    <property type="molecule type" value="Genomic_DNA"/>
</dbReference>
<protein>
    <submittedName>
        <fullName evidence="5">LacI family DNA-binding transcriptional regulator</fullName>
    </submittedName>
</protein>
<evidence type="ECO:0000256" key="2">
    <source>
        <dbReference type="ARBA" id="ARBA00023125"/>
    </source>
</evidence>
<dbReference type="Pfam" id="PF00356">
    <property type="entry name" value="LacI"/>
    <property type="match status" value="1"/>
</dbReference>
<sequence>MNPRRARLSDIAEACGVSTSTVSYVLAGKADRRGISTATANRINTVASELGYVRNRSAQALRRGETSTLVLFYEPPMDRFVERYLLRAAHALEGSGMQILSLPVLNSDAASVVNALRSGICDAGILGVGAELAQAVCNQMPVPPVPTVILGSTDSTPESYDRVYYEQDAAIQEALAHTCPRGTERVVMAAQEEDADLARQTQRWKAYAAFQAGRGAEPELLMHAGTSLPRIFTQALAVLSRMRDEGRLPDVIYCGADRVAIGVTMAATQLGVAVPEPLSVLGTGNSAEAEEHTPALSSIGLSDDSVDAVVSHLLERLADRSTTASAIVERWRLFPRHTTRN</sequence>
<dbReference type="PROSITE" id="PS50932">
    <property type="entry name" value="HTH_LACI_2"/>
    <property type="match status" value="1"/>
</dbReference>
<dbReference type="Pfam" id="PF13377">
    <property type="entry name" value="Peripla_BP_3"/>
    <property type="match status" value="1"/>
</dbReference>
<dbReference type="InterPro" id="IPR010982">
    <property type="entry name" value="Lambda_DNA-bd_dom_sf"/>
</dbReference>
<dbReference type="CDD" id="cd01392">
    <property type="entry name" value="HTH_LacI"/>
    <property type="match status" value="1"/>
</dbReference>
<dbReference type="InterPro" id="IPR000843">
    <property type="entry name" value="HTH_LacI"/>
</dbReference>
<dbReference type="InterPro" id="IPR028082">
    <property type="entry name" value="Peripla_BP_I"/>
</dbReference>
<keyword evidence="6" id="KW-1185">Reference proteome</keyword>
<keyword evidence="3" id="KW-0804">Transcription</keyword>
<evidence type="ECO:0000259" key="4">
    <source>
        <dbReference type="PROSITE" id="PS50932"/>
    </source>
</evidence>
<dbReference type="SMART" id="SM00354">
    <property type="entry name" value="HTH_LACI"/>
    <property type="match status" value="1"/>
</dbReference>
<dbReference type="PANTHER" id="PTHR30146">
    <property type="entry name" value="LACI-RELATED TRANSCRIPTIONAL REPRESSOR"/>
    <property type="match status" value="1"/>
</dbReference>
<dbReference type="InterPro" id="IPR046335">
    <property type="entry name" value="LacI/GalR-like_sensor"/>
</dbReference>
<feature type="domain" description="HTH lacI-type" evidence="4">
    <location>
        <begin position="6"/>
        <end position="63"/>
    </location>
</feature>
<reference evidence="5 6" key="1">
    <citation type="submission" date="2020-11" db="EMBL/GenBank/DDBJ databases">
        <title>Actinomyces sp. ZJ750.</title>
        <authorList>
            <person name="Zhou J."/>
        </authorList>
    </citation>
    <scope>NUCLEOTIDE SEQUENCE [LARGE SCALE GENOMIC DNA]</scope>
    <source>
        <strain evidence="5 6">ZJ750</strain>
    </source>
</reference>
<keyword evidence="2 5" id="KW-0238">DNA-binding</keyword>
<name>A0A7T0LJB3_9ACTO</name>
<keyword evidence="1" id="KW-0805">Transcription regulation</keyword>
<dbReference type="SUPFAM" id="SSF53822">
    <property type="entry name" value="Periplasmic binding protein-like I"/>
    <property type="match status" value="1"/>
</dbReference>
<organism evidence="5 6">
    <name type="scientific">Actinomyces respiraculi</name>
    <dbReference type="NCBI Taxonomy" id="2744574"/>
    <lineage>
        <taxon>Bacteria</taxon>
        <taxon>Bacillati</taxon>
        <taxon>Actinomycetota</taxon>
        <taxon>Actinomycetes</taxon>
        <taxon>Actinomycetales</taxon>
        <taxon>Actinomycetaceae</taxon>
        <taxon>Actinomyces</taxon>
    </lineage>
</organism>
<evidence type="ECO:0000313" key="5">
    <source>
        <dbReference type="EMBL" id="QPL04692.1"/>
    </source>
</evidence>
<gene>
    <name evidence="5" type="ORF">ID810_07820</name>
</gene>
<dbReference type="Gene3D" id="3.40.50.2300">
    <property type="match status" value="2"/>
</dbReference>
<dbReference type="GO" id="GO:0003700">
    <property type="term" value="F:DNA-binding transcription factor activity"/>
    <property type="evidence" value="ECO:0007669"/>
    <property type="project" value="TreeGrafter"/>
</dbReference>
<proteinExistence type="predicted"/>
<dbReference type="Gene3D" id="1.10.260.40">
    <property type="entry name" value="lambda repressor-like DNA-binding domains"/>
    <property type="match status" value="1"/>
</dbReference>
<dbReference type="SUPFAM" id="SSF47413">
    <property type="entry name" value="lambda repressor-like DNA-binding domains"/>
    <property type="match status" value="1"/>
</dbReference>
<dbReference type="PANTHER" id="PTHR30146:SF153">
    <property type="entry name" value="LACTOSE OPERON REPRESSOR"/>
    <property type="match status" value="1"/>
</dbReference>
<dbReference type="Proteomes" id="UP000594637">
    <property type="component" value="Chromosome"/>
</dbReference>
<evidence type="ECO:0000313" key="6">
    <source>
        <dbReference type="Proteomes" id="UP000594637"/>
    </source>
</evidence>
<dbReference type="GO" id="GO:0000976">
    <property type="term" value="F:transcription cis-regulatory region binding"/>
    <property type="evidence" value="ECO:0007669"/>
    <property type="project" value="TreeGrafter"/>
</dbReference>
<evidence type="ECO:0000256" key="1">
    <source>
        <dbReference type="ARBA" id="ARBA00023015"/>
    </source>
</evidence>
<dbReference type="RefSeq" id="WP_166858617.1">
    <property type="nucleotide sequence ID" value="NZ_CP063989.1"/>
</dbReference>
<dbReference type="KEGG" id="arep:ID810_07820"/>